<evidence type="ECO:0000256" key="4">
    <source>
        <dbReference type="SAM" id="MobiDB-lite"/>
    </source>
</evidence>
<keyword evidence="6" id="KW-1185">Reference proteome</keyword>
<evidence type="ECO:0000256" key="2">
    <source>
        <dbReference type="ARBA" id="ARBA00023009"/>
    </source>
</evidence>
<sequence length="358" mass="37951">MRTALAAPAAVNGQVRYLSPYDDVNHLSHFAAPDWYPKNSLTRATAMSVPAIKRGRNIICTTIGRIPLAAYRGGTVLSDQPTWIDRTNGPVSPYHRMVWTVDDLLFYGWSLWACQRGTGGAVIAADRVPFDRWRIDDGGTVLFVDHNGTETPADPASVILIPGSDEGLLAASSGTVRHAVNLLAAADKAAETPAANIELHQTNDLVIDETEAKEMVKAWAAARRGENGGVAFTSNGVEVREHGTFDAHLLVDGRNAAALDCARVLSLPGSALDATVDKASLNYETQEGKAADLIDYGLSAYMSPITARLGMDDVVPRGVSVRFNLDAETGPQSTAATPDDGGSSTSTPPAPTETGVTR</sequence>
<dbReference type="GeneID" id="28802562"/>
<dbReference type="Proteomes" id="UP000207608">
    <property type="component" value="Segment"/>
</dbReference>
<keyword evidence="2" id="KW-1160">Virus entry into host cell</keyword>
<evidence type="ECO:0000256" key="1">
    <source>
        <dbReference type="ARBA" id="ARBA00022950"/>
    </source>
</evidence>
<organism evidence="5 6">
    <name type="scientific">Gordonia phage GRU3</name>
    <dbReference type="NCBI Taxonomy" id="1647473"/>
    <lineage>
        <taxon>Viruses</taxon>
        <taxon>Duplodnaviria</taxon>
        <taxon>Heunggongvirae</taxon>
        <taxon>Uroviricota</taxon>
        <taxon>Caudoviricetes</taxon>
        <taxon>Grutrevirus</taxon>
        <taxon>Grutrevirus GRU3</taxon>
    </lineage>
</organism>
<dbReference type="Gene3D" id="1.20.1270.210">
    <property type="match status" value="1"/>
</dbReference>
<protein>
    <submittedName>
        <fullName evidence="5">Putative portal protein</fullName>
    </submittedName>
</protein>
<dbReference type="Gene3D" id="3.30.1120.70">
    <property type="match status" value="1"/>
</dbReference>
<dbReference type="EMBL" id="KR053197">
    <property type="protein sequence ID" value="AKJ72253.1"/>
    <property type="molecule type" value="Genomic_DNA"/>
</dbReference>
<evidence type="ECO:0000313" key="5">
    <source>
        <dbReference type="EMBL" id="AKJ72253.1"/>
    </source>
</evidence>
<keyword evidence="3" id="KW-0231">Viral genome packaging</keyword>
<dbReference type="KEGG" id="vg:28802562"/>
<keyword evidence="2" id="KW-1162">Viral penetration into host cytoplasm</keyword>
<evidence type="ECO:0000256" key="3">
    <source>
        <dbReference type="ARBA" id="ARBA00023219"/>
    </source>
</evidence>
<keyword evidence="1" id="KW-1188">Viral release from host cell</keyword>
<proteinExistence type="predicted"/>
<gene>
    <name evidence="5" type="ORF">GRU3_4</name>
</gene>
<dbReference type="InterPro" id="IPR006944">
    <property type="entry name" value="Phage/GTA_portal"/>
</dbReference>
<dbReference type="RefSeq" id="YP_009276097.1">
    <property type="nucleotide sequence ID" value="NC_030935.1"/>
</dbReference>
<name>A0A0K0N674_9CAUD</name>
<keyword evidence="1" id="KW-0118">Viral capsid assembly</keyword>
<evidence type="ECO:0000313" key="6">
    <source>
        <dbReference type="Proteomes" id="UP000207608"/>
    </source>
</evidence>
<keyword evidence="2" id="KW-1171">Viral genome ejection through host cell envelope</keyword>
<reference evidence="5 6" key="1">
    <citation type="journal article" date="2015" name="PLoS ONE">
        <title>Lysis to Kill: Evaluation of the Lytic Abilities, and Genomics of Nine Bacteriophages Infective for Gordonia spp. and Their Potential Use in Activated Sludge Foam Biocontrol.</title>
        <authorList>
            <person name="Dyson Z.A."/>
            <person name="Tucci J."/>
            <person name="Seviour R.J."/>
            <person name="Petrovski S."/>
        </authorList>
    </citation>
    <scope>NUCLEOTIDE SEQUENCE [LARGE SCALE GENOMIC DNA]</scope>
</reference>
<dbReference type="Pfam" id="PF04860">
    <property type="entry name" value="Phage_portal"/>
    <property type="match status" value="1"/>
</dbReference>
<feature type="region of interest" description="Disordered" evidence="4">
    <location>
        <begin position="325"/>
        <end position="358"/>
    </location>
</feature>
<accession>A0A0K0N674</accession>
<feature type="compositionally biased region" description="Low complexity" evidence="4">
    <location>
        <begin position="341"/>
        <end position="358"/>
    </location>
</feature>
<dbReference type="Gene3D" id="3.40.140.120">
    <property type="match status" value="1"/>
</dbReference>
<dbReference type="OrthoDB" id="8622at10239"/>